<organism evidence="2 3">
    <name type="scientific">Prunus dulcis</name>
    <name type="common">Almond</name>
    <name type="synonym">Amygdalus dulcis</name>
    <dbReference type="NCBI Taxonomy" id="3755"/>
    <lineage>
        <taxon>Eukaryota</taxon>
        <taxon>Viridiplantae</taxon>
        <taxon>Streptophyta</taxon>
        <taxon>Embryophyta</taxon>
        <taxon>Tracheophyta</taxon>
        <taxon>Spermatophyta</taxon>
        <taxon>Magnoliopsida</taxon>
        <taxon>eudicotyledons</taxon>
        <taxon>Gunneridae</taxon>
        <taxon>Pentapetalae</taxon>
        <taxon>rosids</taxon>
        <taxon>fabids</taxon>
        <taxon>Rosales</taxon>
        <taxon>Rosaceae</taxon>
        <taxon>Amygdaloideae</taxon>
        <taxon>Amygdaleae</taxon>
        <taxon>Prunus</taxon>
    </lineage>
</organism>
<evidence type="ECO:0000256" key="1">
    <source>
        <dbReference type="SAM" id="MobiDB-lite"/>
    </source>
</evidence>
<comment type="caution">
    <text evidence="2">The sequence shown here is derived from an EMBL/GenBank/DDBJ whole genome shotgun (WGS) entry which is preliminary data.</text>
</comment>
<name>A0AAD4ZFA2_PRUDU</name>
<proteinExistence type="predicted"/>
<sequence length="90" mass="9396">METPAQPQGTTGHGTGDVRTAAVSPSFPDPSPPAARPVLAEKCEKPTGAHRNFKAVDLPPPATIFVDPGTRDQADPQERPSRGPASSDQK</sequence>
<feature type="region of interest" description="Disordered" evidence="1">
    <location>
        <begin position="1"/>
        <end position="90"/>
    </location>
</feature>
<dbReference type="AlphaFoldDB" id="A0AAD4ZFA2"/>
<feature type="compositionally biased region" description="Basic and acidic residues" evidence="1">
    <location>
        <begin position="69"/>
        <end position="81"/>
    </location>
</feature>
<keyword evidence="3" id="KW-1185">Reference proteome</keyword>
<evidence type="ECO:0000313" key="3">
    <source>
        <dbReference type="Proteomes" id="UP001054821"/>
    </source>
</evidence>
<feature type="compositionally biased region" description="Polar residues" evidence="1">
    <location>
        <begin position="1"/>
        <end position="10"/>
    </location>
</feature>
<dbReference type="EMBL" id="JAJFAZ020000002">
    <property type="protein sequence ID" value="KAI5343795.1"/>
    <property type="molecule type" value="Genomic_DNA"/>
</dbReference>
<dbReference type="Proteomes" id="UP001054821">
    <property type="component" value="Chromosome 2"/>
</dbReference>
<reference evidence="2 3" key="1">
    <citation type="journal article" date="2022" name="G3 (Bethesda)">
        <title>Whole-genome sequence and methylome profiling of the almond [Prunus dulcis (Mill.) D.A. Webb] cultivar 'Nonpareil'.</title>
        <authorList>
            <person name="D'Amico-Willman K.M."/>
            <person name="Ouma W.Z."/>
            <person name="Meulia T."/>
            <person name="Sideli G.M."/>
            <person name="Gradziel T.M."/>
            <person name="Fresnedo-Ramirez J."/>
        </authorList>
    </citation>
    <scope>NUCLEOTIDE SEQUENCE [LARGE SCALE GENOMIC DNA]</scope>
    <source>
        <strain evidence="2">Clone GOH B32 T37-40</strain>
    </source>
</reference>
<gene>
    <name evidence="2" type="ORF">L3X38_011671</name>
</gene>
<evidence type="ECO:0000313" key="2">
    <source>
        <dbReference type="EMBL" id="KAI5343795.1"/>
    </source>
</evidence>
<accession>A0AAD4ZFA2</accession>
<protein>
    <submittedName>
        <fullName evidence="2">Uncharacterized protein</fullName>
    </submittedName>
</protein>